<feature type="region of interest" description="Disordered" evidence="1">
    <location>
        <begin position="1"/>
        <end position="31"/>
    </location>
</feature>
<dbReference type="STRING" id="1108045.GORHZ_227_00150"/>
<feature type="compositionally biased region" description="Low complexity" evidence="1">
    <location>
        <begin position="10"/>
        <end position="23"/>
    </location>
</feature>
<keyword evidence="2" id="KW-1133">Transmembrane helix</keyword>
<dbReference type="Pfam" id="PF20381">
    <property type="entry name" value="Rv1476"/>
    <property type="match status" value="1"/>
</dbReference>
<evidence type="ECO:0000256" key="2">
    <source>
        <dbReference type="SAM" id="Phobius"/>
    </source>
</evidence>
<gene>
    <name evidence="3" type="ORF">GORHZ_227_00150</name>
</gene>
<dbReference type="AlphaFoldDB" id="K6WIB2"/>
<evidence type="ECO:0000256" key="1">
    <source>
        <dbReference type="SAM" id="MobiDB-lite"/>
    </source>
</evidence>
<dbReference type="eggNOG" id="ENOG5033UJA">
    <property type="taxonomic scope" value="Bacteria"/>
</dbReference>
<evidence type="ECO:0000313" key="3">
    <source>
        <dbReference type="EMBL" id="GAB93526.1"/>
    </source>
</evidence>
<dbReference type="Proteomes" id="UP000008363">
    <property type="component" value="Unassembled WGS sequence"/>
</dbReference>
<feature type="region of interest" description="Disordered" evidence="1">
    <location>
        <begin position="169"/>
        <end position="200"/>
    </location>
</feature>
<sequence>MSPGATTQDLLALPSSAAPSTASGPGGVDMTALLDDVRDDHVAAPAEDVPGLREVVADAQADGYDVSFVVIPRALPKFTQYRDIATELQGEVGGTVIVLGPNSMGSASPDFSRFQQEKATENVRLANPPQAARQLWDQMTAPALNWTVISIVLILVVVAGAVVARLGSRRRAARGGEPGADDASTTAAGPGTHDLSRDLP</sequence>
<organism evidence="3 4">
    <name type="scientific">Gordonia rhizosphera NBRC 16068</name>
    <dbReference type="NCBI Taxonomy" id="1108045"/>
    <lineage>
        <taxon>Bacteria</taxon>
        <taxon>Bacillati</taxon>
        <taxon>Actinomycetota</taxon>
        <taxon>Actinomycetes</taxon>
        <taxon>Mycobacteriales</taxon>
        <taxon>Gordoniaceae</taxon>
        <taxon>Gordonia</taxon>
    </lineage>
</organism>
<keyword evidence="2" id="KW-0812">Transmembrane</keyword>
<accession>K6WIB2</accession>
<protein>
    <submittedName>
        <fullName evidence="3">Uncharacterized protein</fullName>
    </submittedName>
</protein>
<dbReference type="RefSeq" id="WP_006338838.1">
    <property type="nucleotide sequence ID" value="NZ_BAHC01000227.1"/>
</dbReference>
<reference evidence="3 4" key="1">
    <citation type="submission" date="2012-08" db="EMBL/GenBank/DDBJ databases">
        <title>Whole genome shotgun sequence of Gordonia rhizosphera NBRC 16068.</title>
        <authorList>
            <person name="Takarada H."/>
            <person name="Isaki S."/>
            <person name="Hosoyama A."/>
            <person name="Tsuchikane K."/>
            <person name="Katsumata H."/>
            <person name="Baba S."/>
            <person name="Ohji S."/>
            <person name="Yamazaki S."/>
            <person name="Fujita N."/>
        </authorList>
    </citation>
    <scope>NUCLEOTIDE SEQUENCE [LARGE SCALE GENOMIC DNA]</scope>
    <source>
        <strain evidence="3 4">NBRC 16068</strain>
    </source>
</reference>
<name>K6WIB2_9ACTN</name>
<keyword evidence="4" id="KW-1185">Reference proteome</keyword>
<feature type="transmembrane region" description="Helical" evidence="2">
    <location>
        <begin position="143"/>
        <end position="164"/>
    </location>
</feature>
<proteinExistence type="predicted"/>
<dbReference type="InterPro" id="IPR046498">
    <property type="entry name" value="Rv1476-like"/>
</dbReference>
<keyword evidence="2" id="KW-0472">Membrane</keyword>
<comment type="caution">
    <text evidence="3">The sequence shown here is derived from an EMBL/GenBank/DDBJ whole genome shotgun (WGS) entry which is preliminary data.</text>
</comment>
<evidence type="ECO:0000313" key="4">
    <source>
        <dbReference type="Proteomes" id="UP000008363"/>
    </source>
</evidence>
<dbReference type="EMBL" id="BAHC01000227">
    <property type="protein sequence ID" value="GAB93526.1"/>
    <property type="molecule type" value="Genomic_DNA"/>
</dbReference>